<organism evidence="1 2">
    <name type="scientific">Thalassospira xiamenensis</name>
    <dbReference type="NCBI Taxonomy" id="220697"/>
    <lineage>
        <taxon>Bacteria</taxon>
        <taxon>Pseudomonadati</taxon>
        <taxon>Pseudomonadota</taxon>
        <taxon>Alphaproteobacteria</taxon>
        <taxon>Rhodospirillales</taxon>
        <taxon>Thalassospiraceae</taxon>
        <taxon>Thalassospira</taxon>
    </lineage>
</organism>
<dbReference type="RefSeq" id="WP_063092991.1">
    <property type="nucleotide sequence ID" value="NZ_JAINWB010000003.1"/>
</dbReference>
<sequence>MTVHFVDELTALSFEELRMLRLAENVGHKRLRNIADDIADINPKACLRASTPRVVLCHCAKCRGL</sequence>
<evidence type="ECO:0000313" key="1">
    <source>
        <dbReference type="EMBL" id="KZC97195.1"/>
    </source>
</evidence>
<keyword evidence="2" id="KW-1185">Reference proteome</keyword>
<proteinExistence type="predicted"/>
<gene>
    <name evidence="1" type="ORF">AUP40_04460</name>
</gene>
<comment type="caution">
    <text evidence="1">The sequence shown here is derived from an EMBL/GenBank/DDBJ whole genome shotgun (WGS) entry which is preliminary data.</text>
</comment>
<dbReference type="EMBL" id="LPXL01000056">
    <property type="protein sequence ID" value="KZC97195.1"/>
    <property type="molecule type" value="Genomic_DNA"/>
</dbReference>
<dbReference type="Proteomes" id="UP000076167">
    <property type="component" value="Unassembled WGS sequence"/>
</dbReference>
<reference evidence="1 2" key="1">
    <citation type="submission" date="2015-12" db="EMBL/GenBank/DDBJ databases">
        <title>Genome sequence of Thalassospira xiamenensis MCCC 1A03005.</title>
        <authorList>
            <person name="Lu L."/>
            <person name="Lai Q."/>
            <person name="Shao Z."/>
            <person name="Qian P."/>
        </authorList>
    </citation>
    <scope>NUCLEOTIDE SEQUENCE [LARGE SCALE GENOMIC DNA]</scope>
    <source>
        <strain evidence="1 2">MCCC 1A03005</strain>
    </source>
</reference>
<name>A0ABR5XXQ4_9PROT</name>
<evidence type="ECO:0000313" key="2">
    <source>
        <dbReference type="Proteomes" id="UP000076167"/>
    </source>
</evidence>
<accession>A0ABR5XXQ4</accession>
<protein>
    <submittedName>
        <fullName evidence="1">Uncharacterized protein</fullName>
    </submittedName>
</protein>